<dbReference type="PRINTS" id="PR00328">
    <property type="entry name" value="SAR1GTPBP"/>
</dbReference>
<keyword evidence="2 3" id="KW-0342">GTP-binding</keyword>
<keyword evidence="1 3" id="KW-0547">Nucleotide-binding</keyword>
<dbReference type="PANTHER" id="PTHR11711">
    <property type="entry name" value="ADP RIBOSYLATION FACTOR-RELATED"/>
    <property type="match status" value="1"/>
</dbReference>
<dbReference type="InterPro" id="IPR006689">
    <property type="entry name" value="Small_GTPase_ARF/SAR"/>
</dbReference>
<sequence length="89" mass="10239">MNTLLTTKKRTFNIWDFGGQHVYKMRSQWPIYFQNARALVLVVDGTDTGRVADARQLLYDALRECGRHVRVLVLTNKCDVSTCMSSDEL</sequence>
<dbReference type="Proteomes" id="UP000759131">
    <property type="component" value="Unassembled WGS sequence"/>
</dbReference>
<dbReference type="InterPro" id="IPR027417">
    <property type="entry name" value="P-loop_NTPase"/>
</dbReference>
<dbReference type="EMBL" id="CAJPIZ010008700">
    <property type="protein sequence ID" value="CAG2111321.1"/>
    <property type="molecule type" value="Genomic_DNA"/>
</dbReference>
<evidence type="ECO:0000313" key="4">
    <source>
        <dbReference type="EMBL" id="CAD7630891.1"/>
    </source>
</evidence>
<dbReference type="GO" id="GO:0005525">
    <property type="term" value="F:GTP binding"/>
    <property type="evidence" value="ECO:0007669"/>
    <property type="project" value="UniProtKB-KW"/>
</dbReference>
<name>A0A7R9KWX7_9ACAR</name>
<dbReference type="Gene3D" id="3.40.50.300">
    <property type="entry name" value="P-loop containing nucleotide triphosphate hydrolases"/>
    <property type="match status" value="1"/>
</dbReference>
<dbReference type="GO" id="GO:0003924">
    <property type="term" value="F:GTPase activity"/>
    <property type="evidence" value="ECO:0007669"/>
    <property type="project" value="InterPro"/>
</dbReference>
<feature type="non-terminal residue" evidence="4">
    <location>
        <position position="89"/>
    </location>
</feature>
<gene>
    <name evidence="4" type="ORF">OSB1V03_LOCUS11302</name>
</gene>
<organism evidence="4">
    <name type="scientific">Medioppia subpectinata</name>
    <dbReference type="NCBI Taxonomy" id="1979941"/>
    <lineage>
        <taxon>Eukaryota</taxon>
        <taxon>Metazoa</taxon>
        <taxon>Ecdysozoa</taxon>
        <taxon>Arthropoda</taxon>
        <taxon>Chelicerata</taxon>
        <taxon>Arachnida</taxon>
        <taxon>Acari</taxon>
        <taxon>Acariformes</taxon>
        <taxon>Sarcoptiformes</taxon>
        <taxon>Oribatida</taxon>
        <taxon>Brachypylina</taxon>
        <taxon>Oppioidea</taxon>
        <taxon>Oppiidae</taxon>
        <taxon>Medioppia</taxon>
    </lineage>
</organism>
<evidence type="ECO:0000256" key="3">
    <source>
        <dbReference type="PIRSR" id="PIRSR606689-1"/>
    </source>
</evidence>
<dbReference type="InterPro" id="IPR024156">
    <property type="entry name" value="Small_GTPase_ARF"/>
</dbReference>
<accession>A0A7R9KWX7</accession>
<evidence type="ECO:0000313" key="5">
    <source>
        <dbReference type="Proteomes" id="UP000759131"/>
    </source>
</evidence>
<reference evidence="4" key="1">
    <citation type="submission" date="2020-11" db="EMBL/GenBank/DDBJ databases">
        <authorList>
            <person name="Tran Van P."/>
        </authorList>
    </citation>
    <scope>NUCLEOTIDE SEQUENCE</scope>
</reference>
<feature type="binding site" evidence="3">
    <location>
        <position position="19"/>
    </location>
    <ligand>
        <name>GTP</name>
        <dbReference type="ChEBI" id="CHEBI:37565"/>
    </ligand>
</feature>
<protein>
    <recommendedName>
        <fullName evidence="6">ADP-ribosylation factor</fullName>
    </recommendedName>
</protein>
<keyword evidence="5" id="KW-1185">Reference proteome</keyword>
<evidence type="ECO:0000256" key="2">
    <source>
        <dbReference type="ARBA" id="ARBA00023134"/>
    </source>
</evidence>
<feature type="binding site" evidence="3">
    <location>
        <begin position="76"/>
        <end position="79"/>
    </location>
    <ligand>
        <name>GTP</name>
        <dbReference type="ChEBI" id="CHEBI:37565"/>
    </ligand>
</feature>
<dbReference type="OrthoDB" id="414781at2759"/>
<proteinExistence type="predicted"/>
<dbReference type="AlphaFoldDB" id="A0A7R9KWX7"/>
<dbReference type="EMBL" id="OC863275">
    <property type="protein sequence ID" value="CAD7630891.1"/>
    <property type="molecule type" value="Genomic_DNA"/>
</dbReference>
<dbReference type="SUPFAM" id="SSF52540">
    <property type="entry name" value="P-loop containing nucleoside triphosphate hydrolases"/>
    <property type="match status" value="1"/>
</dbReference>
<evidence type="ECO:0000256" key="1">
    <source>
        <dbReference type="ARBA" id="ARBA00022741"/>
    </source>
</evidence>
<dbReference type="Pfam" id="PF00025">
    <property type="entry name" value="Arf"/>
    <property type="match status" value="1"/>
</dbReference>
<evidence type="ECO:0008006" key="6">
    <source>
        <dbReference type="Google" id="ProtNLM"/>
    </source>
</evidence>